<dbReference type="OrthoDB" id="9808190at2"/>
<feature type="transmembrane region" description="Helical" evidence="1">
    <location>
        <begin position="30"/>
        <end position="48"/>
    </location>
</feature>
<dbReference type="InterPro" id="IPR019253">
    <property type="entry name" value="DUF2244_TM"/>
</dbReference>
<sequence length="171" mass="19653">MPYEWLPPSTTGGAQAELHLWPYRSLPKKGFVTFFGVTFGMVSLPLLAVVGSPILWGLLPFVAVVLGGAWWALQRNYRDGSILEELRFWDDKLTLTRHNPRAPRQDWEANPHWVRVHDYGQEGRIEHYLTLKGGPREVEIGAFLSVDERRALLEEITAKLNEIRRPVPQDR</sequence>
<dbReference type="RefSeq" id="WP_093993378.1">
    <property type="nucleotide sequence ID" value="NZ_FXZK01000007.1"/>
</dbReference>
<dbReference type="AlphaFoldDB" id="A0A238LJZ5"/>
<organism evidence="2 3">
    <name type="scientific">Flavimaricola marinus</name>
    <dbReference type="NCBI Taxonomy" id="1819565"/>
    <lineage>
        <taxon>Bacteria</taxon>
        <taxon>Pseudomonadati</taxon>
        <taxon>Pseudomonadota</taxon>
        <taxon>Alphaproteobacteria</taxon>
        <taxon>Rhodobacterales</taxon>
        <taxon>Paracoccaceae</taxon>
        <taxon>Flavimaricola</taxon>
    </lineage>
</organism>
<keyword evidence="3" id="KW-1185">Reference proteome</keyword>
<dbReference type="Proteomes" id="UP000201613">
    <property type="component" value="Unassembled WGS sequence"/>
</dbReference>
<keyword evidence="1" id="KW-0812">Transmembrane</keyword>
<dbReference type="EMBL" id="FXZK01000007">
    <property type="protein sequence ID" value="SMY09200.1"/>
    <property type="molecule type" value="Genomic_DNA"/>
</dbReference>
<gene>
    <name evidence="2" type="ORF">LOM8899_03364</name>
</gene>
<dbReference type="Pfam" id="PF10003">
    <property type="entry name" value="DUF2244"/>
    <property type="match status" value="1"/>
</dbReference>
<evidence type="ECO:0000313" key="2">
    <source>
        <dbReference type="EMBL" id="SMY09200.1"/>
    </source>
</evidence>
<keyword evidence="1" id="KW-0472">Membrane</keyword>
<name>A0A238LJZ5_9RHOB</name>
<evidence type="ECO:0008006" key="4">
    <source>
        <dbReference type="Google" id="ProtNLM"/>
    </source>
</evidence>
<keyword evidence="1" id="KW-1133">Transmembrane helix</keyword>
<accession>A0A238LJZ5</accession>
<reference evidence="2 3" key="1">
    <citation type="submission" date="2017-05" db="EMBL/GenBank/DDBJ databases">
        <authorList>
            <person name="Song R."/>
            <person name="Chenine A.L."/>
            <person name="Ruprecht R.M."/>
        </authorList>
    </citation>
    <scope>NUCLEOTIDE SEQUENCE [LARGE SCALE GENOMIC DNA]</scope>
    <source>
        <strain evidence="2 3">CECT 8899</strain>
    </source>
</reference>
<proteinExistence type="predicted"/>
<feature type="transmembrane region" description="Helical" evidence="1">
    <location>
        <begin position="54"/>
        <end position="73"/>
    </location>
</feature>
<evidence type="ECO:0000313" key="3">
    <source>
        <dbReference type="Proteomes" id="UP000201613"/>
    </source>
</evidence>
<protein>
    <recommendedName>
        <fullName evidence="4">Integral membrane protein (DUF2244)</fullName>
    </recommendedName>
</protein>
<evidence type="ECO:0000256" key="1">
    <source>
        <dbReference type="SAM" id="Phobius"/>
    </source>
</evidence>